<organism evidence="1 2">
    <name type="scientific">Candidatus Thiodiazotropha endolucinida</name>
    <dbReference type="NCBI Taxonomy" id="1655433"/>
    <lineage>
        <taxon>Bacteria</taxon>
        <taxon>Pseudomonadati</taxon>
        <taxon>Pseudomonadota</taxon>
        <taxon>Gammaproteobacteria</taxon>
        <taxon>Chromatiales</taxon>
        <taxon>Sedimenticolaceae</taxon>
        <taxon>Candidatus Thiodiazotropha</taxon>
    </lineage>
</organism>
<accession>A0A7Z1AF01</accession>
<comment type="caution">
    <text evidence="1">The sequence shown here is derived from an EMBL/GenBank/DDBJ whole genome shotgun (WGS) entry which is preliminary data.</text>
</comment>
<name>A0A7Z1AF01_9GAMM</name>
<evidence type="ECO:0000313" key="1">
    <source>
        <dbReference type="EMBL" id="ODJ87401.1"/>
    </source>
</evidence>
<protein>
    <submittedName>
        <fullName evidence="1">Uncharacterized protein</fullName>
    </submittedName>
</protein>
<dbReference type="Proteomes" id="UP000094769">
    <property type="component" value="Unassembled WGS sequence"/>
</dbReference>
<dbReference type="EMBL" id="MARB01000012">
    <property type="protein sequence ID" value="ODJ87401.1"/>
    <property type="molecule type" value="Genomic_DNA"/>
</dbReference>
<dbReference type="AlphaFoldDB" id="A0A7Z1AF01"/>
<gene>
    <name evidence="1" type="ORF">CODIS_23760</name>
</gene>
<evidence type="ECO:0000313" key="2">
    <source>
        <dbReference type="Proteomes" id="UP000094769"/>
    </source>
</evidence>
<keyword evidence="2" id="KW-1185">Reference proteome</keyword>
<sequence>MVSFEMISVTDRNRKPNTQTAMRQLIDQVRNEIPFGLPDEALCGDSCKGCSSKLLIYLETELDGWEAKLANGAIPSFGDLSRLAAKSKKIAQALYQNDLLERSPIS</sequence>
<proteinExistence type="predicted"/>
<reference evidence="1 2" key="1">
    <citation type="submission" date="2016-06" db="EMBL/GenBank/DDBJ databases">
        <title>Genome sequence of endosymbiont of Candidatus Endolucinida thiodiazotropha.</title>
        <authorList>
            <person name="Poehlein A."/>
            <person name="Koenig S."/>
            <person name="Heiden S.E."/>
            <person name="Thuermer A."/>
            <person name="Voget S."/>
            <person name="Daniel R."/>
            <person name="Markert S."/>
            <person name="Gros O."/>
            <person name="Schweder T."/>
        </authorList>
    </citation>
    <scope>NUCLEOTIDE SEQUENCE [LARGE SCALE GENOMIC DNA]</scope>
    <source>
        <strain evidence="1 2">COS</strain>
    </source>
</reference>